<accession>A0A5N0VJC4</accession>
<feature type="domain" description="OmpR/PhoB-type" evidence="7">
    <location>
        <begin position="1"/>
        <end position="103"/>
    </location>
</feature>
<dbReference type="OrthoDB" id="5244210at2"/>
<keyword evidence="3 6" id="KW-0238">DNA-binding</keyword>
<dbReference type="InterPro" id="IPR016032">
    <property type="entry name" value="Sig_transdc_resp-reg_C-effctor"/>
</dbReference>
<dbReference type="Proteomes" id="UP000319769">
    <property type="component" value="Unassembled WGS sequence"/>
</dbReference>
<dbReference type="InterPro" id="IPR027417">
    <property type="entry name" value="P-loop_NTPase"/>
</dbReference>
<keyword evidence="4" id="KW-0804">Transcription</keyword>
<dbReference type="SMART" id="SM00862">
    <property type="entry name" value="Trans_reg_C"/>
    <property type="match status" value="1"/>
</dbReference>
<dbReference type="GO" id="GO:0000160">
    <property type="term" value="P:phosphorelay signal transduction system"/>
    <property type="evidence" value="ECO:0007669"/>
    <property type="project" value="InterPro"/>
</dbReference>
<dbReference type="SUPFAM" id="SSF46894">
    <property type="entry name" value="C-terminal effector domain of the bipartite response regulators"/>
    <property type="match status" value="1"/>
</dbReference>
<dbReference type="CDD" id="cd15831">
    <property type="entry name" value="BTAD"/>
    <property type="match status" value="1"/>
</dbReference>
<keyword evidence="5" id="KW-0802">TPR repeat</keyword>
<dbReference type="SUPFAM" id="SSF52540">
    <property type="entry name" value="P-loop containing nucleoside triphosphate hydrolases"/>
    <property type="match status" value="1"/>
</dbReference>
<dbReference type="PANTHER" id="PTHR35807">
    <property type="entry name" value="TRANSCRIPTIONAL REGULATOR REDD-RELATED"/>
    <property type="match status" value="1"/>
</dbReference>
<sequence length="963" mass="103187">MTAGGESPPRLELAVLGPVRAWYDGQPLSLGPVLRQAVLVALVLRPDVTVSQRDLVDRVWGAFPPDSDGVPGYVYQLRKSLVAAGVPAKSVLRTDPGGYRFVSAGVAVDAVRLDELAAEARRSAEAGESAAAIDAYGRALALFEGVPLAGLPGPFAEGERRRLVERRIGLAQGKADALIRLGQYDGAIEELSALIAEYPVSEPLTGLLMRALYGAGRQADALDTWREFRERLIEELGLEPGEELRRVHEAVLRGADSELGVASRPEPARRIRDELPNDVGDLAGRENELALLTVGAAGNGVSVSAVDGVAGAGKTALVVRAAQAMREECPDGSLFLELHGHSEGRGALAPERALRRLLRSVGVDDRNIPDDLDELSANWRAATSSTRLVLVFDNAAGAEQVRPLLPGGTGNRVLVTSRRRLTGLDVERRISLGPLASEAAAGLLSRLVGPARAGNEREAVRELARLCGRLPLALRIAGARLQNRPMWTFGDLVARLADDAGRLGELTAEARSVEAAFRLSYEQLTTEEQQAFRALGLAPAAELDKLVLGAMLGWPPHVAESVLESLVDANLLLAPAAGRYRMHDLVAVYSRRLAAQEPDEVVSALRAGALQLYLDAARAASEWGGSAFVSGPQSGKTSFEGLADASAWLDNAGDLAEVVAHAGAIGRADYACRLAESLVDYMFRRGRYHECLTLLEDALSQVDNVPDGRLATSLRFGLGWTHLSRGDYEQARTWVTDGLRIVEQLGDKRELAKGLVALGTVTMAVGPHDEALDVLPRALAAAMEVEDDWLAERAISALGYIHHVQGQHEKSLEFFAQSRVLAEKIGNPAMLGRAQCYIGSVQARMGRFPEAAQALRESVALGEQVDDLLLLVGSLTRLGTVEQELGNLELALELQQRALAKLTEQTAGMMEAEVRNRLGSCLVARGEIAAAREQFERVLTLPSDRSMRDERAAAEAGLTSCEA</sequence>
<dbReference type="Pfam" id="PF13424">
    <property type="entry name" value="TPR_12"/>
    <property type="match status" value="3"/>
</dbReference>
<comment type="caution">
    <text evidence="8">The sequence shown here is derived from an EMBL/GenBank/DDBJ whole genome shotgun (WGS) entry which is preliminary data.</text>
</comment>
<evidence type="ECO:0000256" key="5">
    <source>
        <dbReference type="PROSITE-ProRule" id="PRU00339"/>
    </source>
</evidence>
<dbReference type="InterPro" id="IPR051677">
    <property type="entry name" value="AfsR-DnrI-RedD_regulator"/>
</dbReference>
<name>A0A5N0VJC4_9PSEU</name>
<dbReference type="InterPro" id="IPR005158">
    <property type="entry name" value="BTAD"/>
</dbReference>
<evidence type="ECO:0000256" key="6">
    <source>
        <dbReference type="PROSITE-ProRule" id="PRU01091"/>
    </source>
</evidence>
<dbReference type="GO" id="GO:0003677">
    <property type="term" value="F:DNA binding"/>
    <property type="evidence" value="ECO:0007669"/>
    <property type="project" value="UniProtKB-UniRule"/>
</dbReference>
<dbReference type="SUPFAM" id="SSF48452">
    <property type="entry name" value="TPR-like"/>
    <property type="match status" value="3"/>
</dbReference>
<reference evidence="8" key="1">
    <citation type="submission" date="2019-09" db="EMBL/GenBank/DDBJ databases">
        <authorList>
            <person name="Teo W.F.A."/>
            <person name="Duangmal K."/>
        </authorList>
    </citation>
    <scope>NUCLEOTIDE SEQUENCE [LARGE SCALE GENOMIC DNA]</scope>
    <source>
        <strain evidence="8">K81G1</strain>
    </source>
</reference>
<dbReference type="InterPro" id="IPR011990">
    <property type="entry name" value="TPR-like_helical_dom_sf"/>
</dbReference>
<evidence type="ECO:0000313" key="9">
    <source>
        <dbReference type="Proteomes" id="UP000319769"/>
    </source>
</evidence>
<evidence type="ECO:0000313" key="8">
    <source>
        <dbReference type="EMBL" id="KAA9165573.1"/>
    </source>
</evidence>
<dbReference type="SMART" id="SM00028">
    <property type="entry name" value="TPR"/>
    <property type="match status" value="5"/>
</dbReference>
<dbReference type="SMART" id="SM01043">
    <property type="entry name" value="BTAD"/>
    <property type="match status" value="1"/>
</dbReference>
<dbReference type="InterPro" id="IPR001867">
    <property type="entry name" value="OmpR/PhoB-type_DNA-bd"/>
</dbReference>
<dbReference type="InterPro" id="IPR036388">
    <property type="entry name" value="WH-like_DNA-bd_sf"/>
</dbReference>
<dbReference type="PANTHER" id="PTHR35807:SF1">
    <property type="entry name" value="TRANSCRIPTIONAL REGULATOR REDD"/>
    <property type="match status" value="1"/>
</dbReference>
<dbReference type="InterPro" id="IPR019734">
    <property type="entry name" value="TPR_rpt"/>
</dbReference>
<proteinExistence type="inferred from homology"/>
<dbReference type="Gene3D" id="1.25.40.10">
    <property type="entry name" value="Tetratricopeptide repeat domain"/>
    <property type="match status" value="2"/>
</dbReference>
<organism evidence="8 9">
    <name type="scientific">Amycolatopsis acidicola</name>
    <dbReference type="NCBI Taxonomy" id="2596893"/>
    <lineage>
        <taxon>Bacteria</taxon>
        <taxon>Bacillati</taxon>
        <taxon>Actinomycetota</taxon>
        <taxon>Actinomycetes</taxon>
        <taxon>Pseudonocardiales</taxon>
        <taxon>Pseudonocardiaceae</taxon>
        <taxon>Amycolatopsis</taxon>
    </lineage>
</organism>
<dbReference type="PROSITE" id="PS50005">
    <property type="entry name" value="TPR"/>
    <property type="match status" value="1"/>
</dbReference>
<gene>
    <name evidence="8" type="ORF">FPZ12_005770</name>
</gene>
<dbReference type="PROSITE" id="PS51755">
    <property type="entry name" value="OMPR_PHOB"/>
    <property type="match status" value="1"/>
</dbReference>
<dbReference type="AlphaFoldDB" id="A0A5N0VJC4"/>
<dbReference type="Gene3D" id="1.10.10.10">
    <property type="entry name" value="Winged helix-like DNA-binding domain superfamily/Winged helix DNA-binding domain"/>
    <property type="match status" value="2"/>
</dbReference>
<keyword evidence="2" id="KW-0805">Transcription regulation</keyword>
<protein>
    <submittedName>
        <fullName evidence="8">Tetratricopeptide repeat protein</fullName>
    </submittedName>
</protein>
<comment type="similarity">
    <text evidence="1">Belongs to the AfsR/DnrI/RedD regulatory family.</text>
</comment>
<dbReference type="EMBL" id="VMNW02000005">
    <property type="protein sequence ID" value="KAA9165573.1"/>
    <property type="molecule type" value="Genomic_DNA"/>
</dbReference>
<keyword evidence="9" id="KW-1185">Reference proteome</keyword>
<feature type="DNA-binding region" description="OmpR/PhoB-type" evidence="6">
    <location>
        <begin position="1"/>
        <end position="103"/>
    </location>
</feature>
<evidence type="ECO:0000256" key="4">
    <source>
        <dbReference type="ARBA" id="ARBA00023163"/>
    </source>
</evidence>
<dbReference type="Pfam" id="PF03704">
    <property type="entry name" value="BTAD"/>
    <property type="match status" value="1"/>
</dbReference>
<evidence type="ECO:0000256" key="1">
    <source>
        <dbReference type="ARBA" id="ARBA00005820"/>
    </source>
</evidence>
<evidence type="ECO:0000256" key="2">
    <source>
        <dbReference type="ARBA" id="ARBA00023015"/>
    </source>
</evidence>
<dbReference type="GO" id="GO:0006355">
    <property type="term" value="P:regulation of DNA-templated transcription"/>
    <property type="evidence" value="ECO:0007669"/>
    <property type="project" value="InterPro"/>
</dbReference>
<dbReference type="RefSeq" id="WP_150980192.1">
    <property type="nucleotide sequence ID" value="NZ_VMNW02000005.1"/>
</dbReference>
<feature type="repeat" description="TPR" evidence="5">
    <location>
        <begin position="912"/>
        <end position="945"/>
    </location>
</feature>
<dbReference type="Gene3D" id="3.40.50.300">
    <property type="entry name" value="P-loop containing nucleotide triphosphate hydrolases"/>
    <property type="match status" value="1"/>
</dbReference>
<evidence type="ECO:0000259" key="7">
    <source>
        <dbReference type="PROSITE" id="PS51755"/>
    </source>
</evidence>
<evidence type="ECO:0000256" key="3">
    <source>
        <dbReference type="ARBA" id="ARBA00023125"/>
    </source>
</evidence>